<proteinExistence type="predicted"/>
<dbReference type="PROSITE" id="PS50234">
    <property type="entry name" value="VWFA"/>
    <property type="match status" value="1"/>
</dbReference>
<accession>G4RPN1</accession>
<dbReference type="PANTHER" id="PTHR14202:SF0">
    <property type="entry name" value="RNA-BINDING PROTEIN RO60"/>
    <property type="match status" value="1"/>
</dbReference>
<dbReference type="Gene3D" id="3.40.50.410">
    <property type="entry name" value="von Willebrand factor, type A domain"/>
    <property type="match status" value="1"/>
</dbReference>
<dbReference type="PANTHER" id="PTHR14202">
    <property type="entry name" value="60 KDA RIBONUCLEOPROTEIN SSA/RO"/>
    <property type="match status" value="1"/>
</dbReference>
<keyword evidence="3" id="KW-1185">Reference proteome</keyword>
<dbReference type="HOGENOM" id="CLU_620588_0_0_2"/>
<evidence type="ECO:0000259" key="1">
    <source>
        <dbReference type="PROSITE" id="PS50234"/>
    </source>
</evidence>
<reference evidence="2 3" key="1">
    <citation type="journal article" date="2011" name="PLoS ONE">
        <title>The complete genome sequence of Thermoproteus tenax: a physiologically versatile member of the Crenarchaeota.</title>
        <authorList>
            <person name="Siebers B."/>
            <person name="Zaparty M."/>
            <person name="Raddatz G."/>
            <person name="Tjaden B."/>
            <person name="Albers S.V."/>
            <person name="Bell S.D."/>
            <person name="Blombach F."/>
            <person name="Kletzin A."/>
            <person name="Kyrpides N."/>
            <person name="Lanz C."/>
            <person name="Plagens A."/>
            <person name="Rampp M."/>
            <person name="Rosinus A."/>
            <person name="von Jan M."/>
            <person name="Makarova K.S."/>
            <person name="Klenk H.P."/>
            <person name="Schuster S.C."/>
            <person name="Hensel R."/>
        </authorList>
    </citation>
    <scope>NUCLEOTIDE SEQUENCE [LARGE SCALE GENOMIC DNA]</scope>
    <source>
        <strain evidence="3">ATCC 35583 / DSM 2078 / JCM 9277 / NBRC 100435 / Kra 1</strain>
    </source>
</reference>
<dbReference type="OrthoDB" id="64524at2157"/>
<name>G4RPN1_THETK</name>
<sequence length="432" mass="49054">MGALLNVDYSDELTRLRAQEIIRYIQRLGLPIKLNKISFEYIADSFYIHYRTPILSSGPSSEEGALWYTFLKSYLSTDIYQEVSKLSRYNYTISRSASVKLLRAYNSLLSRIERGTVQGMREGDERNVQRLMNNQALRQEITNLLRFYMGNIKNLDKIRKNISKILGDDVGKEVADLLFDVDIDPYRARLAKILESLVRILSKIDPYVDEGGIVERIGIPSGVRNLRSFSDLTRVTNLSKAIYLASPSLFAYKLATKSLSVRDYSLDTREKIYLLVDKSGSMFYSVYDGFAMDMTQKITWATALAVALMKHSRKVILRFFDQMVYPQLTNVKEVIKALLKVLPLGGTDITSAVHTAVMDSKTAGLRNYKLIIITDGEDDFVSPEILRQAREAFKEVKTLLIGGSNSVIESELPTIRVDSTDVESLKQVLRNI</sequence>
<dbReference type="GeneID" id="11261766"/>
<evidence type="ECO:0000313" key="3">
    <source>
        <dbReference type="Proteomes" id="UP000002654"/>
    </source>
</evidence>
<dbReference type="Proteomes" id="UP000002654">
    <property type="component" value="Chromosome"/>
</dbReference>
<dbReference type="SUPFAM" id="SSF53300">
    <property type="entry name" value="vWA-like"/>
    <property type="match status" value="1"/>
</dbReference>
<dbReference type="PaxDb" id="768679-TTX_0872"/>
<gene>
    <name evidence="2" type="ordered locus">TTX_0872</name>
</gene>
<organism evidence="2 3">
    <name type="scientific">Thermoproteus tenax (strain ATCC 35583 / DSM 2078 / JCM 9277 / NBRC 100435 / Kra 1)</name>
    <dbReference type="NCBI Taxonomy" id="768679"/>
    <lineage>
        <taxon>Archaea</taxon>
        <taxon>Thermoproteota</taxon>
        <taxon>Thermoprotei</taxon>
        <taxon>Thermoproteales</taxon>
        <taxon>Thermoproteaceae</taxon>
        <taxon>Thermoproteus</taxon>
    </lineage>
</organism>
<dbReference type="PATRIC" id="fig|768679.9.peg.881"/>
<dbReference type="InterPro" id="IPR040322">
    <property type="entry name" value="TROVE2"/>
</dbReference>
<dbReference type="EMBL" id="FN869859">
    <property type="protein sequence ID" value="CCC81526.1"/>
    <property type="molecule type" value="Genomic_DNA"/>
</dbReference>
<dbReference type="InterPro" id="IPR002035">
    <property type="entry name" value="VWF_A"/>
</dbReference>
<evidence type="ECO:0000313" key="2">
    <source>
        <dbReference type="EMBL" id="CCC81526.1"/>
    </source>
</evidence>
<dbReference type="InterPro" id="IPR036465">
    <property type="entry name" value="vWFA_dom_sf"/>
</dbReference>
<dbReference type="GO" id="GO:1990904">
    <property type="term" value="C:ribonucleoprotein complex"/>
    <property type="evidence" value="ECO:0007669"/>
    <property type="project" value="TreeGrafter"/>
</dbReference>
<dbReference type="eggNOG" id="arCOG00442">
    <property type="taxonomic scope" value="Archaea"/>
</dbReference>
<dbReference type="KEGG" id="ttn:TTX_0872"/>
<dbReference type="GO" id="GO:0003723">
    <property type="term" value="F:RNA binding"/>
    <property type="evidence" value="ECO:0007669"/>
    <property type="project" value="InterPro"/>
</dbReference>
<dbReference type="STRING" id="768679.TTX_0872"/>
<dbReference type="RefSeq" id="WP_014126782.1">
    <property type="nucleotide sequence ID" value="NC_016070.1"/>
</dbReference>
<protein>
    <submittedName>
        <fullName evidence="2">VWA domain containing protein</fullName>
    </submittedName>
</protein>
<dbReference type="AlphaFoldDB" id="G4RPN1"/>
<feature type="domain" description="VWFA" evidence="1">
    <location>
        <begin position="271"/>
        <end position="432"/>
    </location>
</feature>